<evidence type="ECO:0000256" key="1">
    <source>
        <dbReference type="ARBA" id="ARBA00022786"/>
    </source>
</evidence>
<dbReference type="Proteomes" id="UP000636709">
    <property type="component" value="Unassembled WGS sequence"/>
</dbReference>
<comment type="caution">
    <text evidence="3">The sequence shown here is derived from an EMBL/GenBank/DDBJ whole genome shotgun (WGS) entry which is preliminary data.</text>
</comment>
<dbReference type="AlphaFoldDB" id="A0A835DXI3"/>
<keyword evidence="1" id="KW-0833">Ubl conjugation pathway</keyword>
<dbReference type="SUPFAM" id="SSF57850">
    <property type="entry name" value="RING/U-box"/>
    <property type="match status" value="1"/>
</dbReference>
<feature type="compositionally biased region" description="Pro residues" evidence="2">
    <location>
        <begin position="42"/>
        <end position="57"/>
    </location>
</feature>
<dbReference type="EMBL" id="JACEFO010002864">
    <property type="protein sequence ID" value="KAF8647359.1"/>
    <property type="molecule type" value="Genomic_DNA"/>
</dbReference>
<gene>
    <name evidence="3" type="ORF">HU200_065395</name>
</gene>
<protein>
    <recommendedName>
        <fullName evidence="5">RING-type E3 ubiquitin transferase</fullName>
    </recommendedName>
</protein>
<feature type="region of interest" description="Disordered" evidence="2">
    <location>
        <begin position="29"/>
        <end position="61"/>
    </location>
</feature>
<reference evidence="3" key="1">
    <citation type="submission" date="2020-07" db="EMBL/GenBank/DDBJ databases">
        <title>Genome sequence and genetic diversity analysis of an under-domesticated orphan crop, white fonio (Digitaria exilis).</title>
        <authorList>
            <person name="Bennetzen J.L."/>
            <person name="Chen S."/>
            <person name="Ma X."/>
            <person name="Wang X."/>
            <person name="Yssel A.E.J."/>
            <person name="Chaluvadi S.R."/>
            <person name="Johnson M."/>
            <person name="Gangashetty P."/>
            <person name="Hamidou F."/>
            <person name="Sanogo M.D."/>
            <person name="Zwaenepoel A."/>
            <person name="Wallace J."/>
            <person name="Van De Peer Y."/>
            <person name="Van Deynze A."/>
        </authorList>
    </citation>
    <scope>NUCLEOTIDE SEQUENCE</scope>
    <source>
        <tissue evidence="3">Leaves</tissue>
    </source>
</reference>
<dbReference type="Gene3D" id="1.25.10.10">
    <property type="entry name" value="Leucine-rich Repeat Variant"/>
    <property type="match status" value="1"/>
</dbReference>
<sequence length="551" mass="60839">MSQRPSSDSTSSGDESFEDALLLAVERKVQENTRAISSAQPSLPPSPPPPRPPPGCFPSPKRLVRGVARRIFGVATGSSSSSSPRRIPPRGRASFAVADKSESAPPVQARTGSEEEARREEDQVALTRSGYGAMMRSALADIQEDAEGQEQAPFAKMQEAMTGLMKLTYGKAEPTNPSQLPREFATRWPHSDSVDGSYHQWSCPLNNNVCPITHKTLSHSSTAPNHLLGDMIAAWRLDHMDHSPDSTADKLSIPLAPSEEQIQDILQKFSGHSVMQEEALQKIHRLSKITKGEQPCLHEWPGLVSELLDLRKNWKSTWTQRLEEQRLGVILNLSVYRPNGEILAGENRLPVALKKIVHKLHKHRSQPSAFAKVASIVAILSEFDMFRKGILDIGGMELLRDLLMIEDAVVRKEAVTAIRGLCADDEGKTNAQSCNVPDALLECLMVSDEVLLVLDCLPKDPCLVDKISEKAVQLVNIIMPEQGTAPVTPVATYSAISLVHAIIQRDPYKMEQVKNLEDFKERLVELSSGRLPMQTMLQVDAINNSSVLQFW</sequence>
<accession>A0A835DXI3</accession>
<dbReference type="PANTHER" id="PTHR23315">
    <property type="entry name" value="U BOX DOMAIN-CONTAINING"/>
    <property type="match status" value="1"/>
</dbReference>
<feature type="region of interest" description="Disordered" evidence="2">
    <location>
        <begin position="1"/>
        <end position="20"/>
    </location>
</feature>
<evidence type="ECO:0000313" key="4">
    <source>
        <dbReference type="Proteomes" id="UP000636709"/>
    </source>
</evidence>
<feature type="compositionally biased region" description="Basic and acidic residues" evidence="2">
    <location>
        <begin position="112"/>
        <end position="122"/>
    </location>
</feature>
<proteinExistence type="predicted"/>
<dbReference type="InterPro" id="IPR016024">
    <property type="entry name" value="ARM-type_fold"/>
</dbReference>
<feature type="compositionally biased region" description="Low complexity" evidence="2">
    <location>
        <begin position="1"/>
        <end position="14"/>
    </location>
</feature>
<organism evidence="3 4">
    <name type="scientific">Digitaria exilis</name>
    <dbReference type="NCBI Taxonomy" id="1010633"/>
    <lineage>
        <taxon>Eukaryota</taxon>
        <taxon>Viridiplantae</taxon>
        <taxon>Streptophyta</taxon>
        <taxon>Embryophyta</taxon>
        <taxon>Tracheophyta</taxon>
        <taxon>Spermatophyta</taxon>
        <taxon>Magnoliopsida</taxon>
        <taxon>Liliopsida</taxon>
        <taxon>Poales</taxon>
        <taxon>Poaceae</taxon>
        <taxon>PACMAD clade</taxon>
        <taxon>Panicoideae</taxon>
        <taxon>Panicodae</taxon>
        <taxon>Paniceae</taxon>
        <taxon>Anthephorinae</taxon>
        <taxon>Digitaria</taxon>
    </lineage>
</organism>
<evidence type="ECO:0000256" key="2">
    <source>
        <dbReference type="SAM" id="MobiDB-lite"/>
    </source>
</evidence>
<name>A0A835DXI3_9POAL</name>
<dbReference type="SUPFAM" id="SSF48371">
    <property type="entry name" value="ARM repeat"/>
    <property type="match status" value="1"/>
</dbReference>
<dbReference type="InterPro" id="IPR011989">
    <property type="entry name" value="ARM-like"/>
</dbReference>
<feature type="region of interest" description="Disordered" evidence="2">
    <location>
        <begin position="73"/>
        <end position="124"/>
    </location>
</feature>
<dbReference type="PANTHER" id="PTHR23315:SF260">
    <property type="entry name" value="U-BOX DOMAIN-CONTAINING PROTEIN 73"/>
    <property type="match status" value="1"/>
</dbReference>
<keyword evidence="4" id="KW-1185">Reference proteome</keyword>
<evidence type="ECO:0000313" key="3">
    <source>
        <dbReference type="EMBL" id="KAF8647359.1"/>
    </source>
</evidence>
<evidence type="ECO:0008006" key="5">
    <source>
        <dbReference type="Google" id="ProtNLM"/>
    </source>
</evidence>
<dbReference type="OrthoDB" id="655609at2759"/>